<dbReference type="EC" id="7.1.1.-" evidence="3"/>
<dbReference type="PROSITE" id="PS00542">
    <property type="entry name" value="COMPLEX1_30K"/>
    <property type="match status" value="1"/>
</dbReference>
<keyword evidence="2 3" id="KW-0813">Transport</keyword>
<keyword evidence="8" id="KW-1185">Reference proteome</keyword>
<evidence type="ECO:0000256" key="3">
    <source>
        <dbReference type="HAMAP-Rule" id="MF_01357"/>
    </source>
</evidence>
<comment type="similarity">
    <text evidence="1 3 4">Belongs to the complex I 30 kDa subunit family.</text>
</comment>
<dbReference type="InterPro" id="IPR001268">
    <property type="entry name" value="NADH_UbQ_OxRdtase_30kDa_su"/>
</dbReference>
<keyword evidence="3" id="KW-0830">Ubiquinone</keyword>
<evidence type="ECO:0000256" key="1">
    <source>
        <dbReference type="ARBA" id="ARBA00007569"/>
    </source>
</evidence>
<dbReference type="EMBL" id="BSNJ01000002">
    <property type="protein sequence ID" value="GLQ20264.1"/>
    <property type="molecule type" value="Genomic_DNA"/>
</dbReference>
<sequence>MSAAMTEAWADIRDHIQAHHGDDVRDVSEGFGELTLTVRRAAILKIIGFLRDDPICKFNQLIDLCGVDYPARARRFDIVYHFLSMAHNKRIRVKCTTDEDTPVMSIVSLFPNADWYERETFDMYGIVFDQHPDLRRILTDYGFEGYPLRKDFPLTGFVEVRYDEERKEVVYEPVVLQQEFRSFDFLSPWEGAKYILPGDEKSEAAK</sequence>
<proteinExistence type="inferred from homology"/>
<keyword evidence="3" id="KW-1003">Cell membrane</keyword>
<keyword evidence="3 4" id="KW-0520">NAD</keyword>
<dbReference type="NCBIfam" id="TIGR01961">
    <property type="entry name" value="NuoC_fam"/>
    <property type="match status" value="1"/>
</dbReference>
<dbReference type="PANTHER" id="PTHR10884:SF14">
    <property type="entry name" value="NADH DEHYDROGENASE [UBIQUINONE] IRON-SULFUR PROTEIN 3, MITOCHONDRIAL"/>
    <property type="match status" value="1"/>
</dbReference>
<comment type="subunit">
    <text evidence="3">NDH-1 is composed of 14 different subunits. Subunits NuoB, C, D, E, F, and G constitute the peripheral sector of the complex.</text>
</comment>
<dbReference type="Gene3D" id="3.30.460.80">
    <property type="entry name" value="NADH:ubiquinone oxidoreductase, 30kDa subunit"/>
    <property type="match status" value="1"/>
</dbReference>
<dbReference type="NCBIfam" id="NF004730">
    <property type="entry name" value="PRK06074.1-1"/>
    <property type="match status" value="1"/>
</dbReference>
<evidence type="ECO:0000259" key="6">
    <source>
        <dbReference type="Pfam" id="PF00329"/>
    </source>
</evidence>
<comment type="function">
    <text evidence="3">NDH-1 shuttles electrons from NADH, via FMN and iron-sulfur (Fe-S) centers, to quinones in the respiratory chain. The immediate electron acceptor for the enzyme in this species is believed to be ubiquinone. Couples the redox reaction to proton translocation (for every two electrons transferred, four hydrogen ions are translocated across the cytoplasmic membrane), and thus conserves the redox energy in a proton gradient.</text>
</comment>
<dbReference type="SUPFAM" id="SSF143243">
    <property type="entry name" value="Nqo5-like"/>
    <property type="match status" value="1"/>
</dbReference>
<reference evidence="7" key="2">
    <citation type="submission" date="2023-01" db="EMBL/GenBank/DDBJ databases">
        <title>Draft genome sequence of Algimonas porphyrae strain NBRC 108216.</title>
        <authorList>
            <person name="Sun Q."/>
            <person name="Mori K."/>
        </authorList>
    </citation>
    <scope>NUCLEOTIDE SEQUENCE</scope>
    <source>
        <strain evidence="7">NBRC 108216</strain>
    </source>
</reference>
<keyword evidence="3 4" id="KW-1278">Translocase</keyword>
<evidence type="ECO:0000313" key="7">
    <source>
        <dbReference type="EMBL" id="GLQ20264.1"/>
    </source>
</evidence>
<dbReference type="Pfam" id="PF00329">
    <property type="entry name" value="Complex1_30kDa"/>
    <property type="match status" value="1"/>
</dbReference>
<dbReference type="NCBIfam" id="NF004733">
    <property type="entry name" value="PRK06074.1-5"/>
    <property type="match status" value="1"/>
</dbReference>
<gene>
    <name evidence="3 7" type="primary">nuoC</name>
    <name evidence="7" type="ORF">GCM10007854_12190</name>
</gene>
<evidence type="ECO:0000313" key="8">
    <source>
        <dbReference type="Proteomes" id="UP001161390"/>
    </source>
</evidence>
<comment type="subcellular location">
    <subcellularLocation>
        <location evidence="3">Cell membrane</location>
        <topology evidence="3">Peripheral membrane protein</topology>
        <orientation evidence="3">Cytoplasmic side</orientation>
    </subcellularLocation>
</comment>
<keyword evidence="3 5" id="KW-0874">Quinone</keyword>
<evidence type="ECO:0000256" key="4">
    <source>
        <dbReference type="RuleBase" id="RU003456"/>
    </source>
</evidence>
<protein>
    <recommendedName>
        <fullName evidence="3">NADH-quinone oxidoreductase subunit C</fullName>
        <ecNumber evidence="3">7.1.1.-</ecNumber>
    </recommendedName>
    <alternativeName>
        <fullName evidence="3">NADH dehydrogenase I subunit C</fullName>
    </alternativeName>
    <alternativeName>
        <fullName evidence="3">NDH-1 subunit C</fullName>
    </alternativeName>
</protein>
<reference evidence="7" key="1">
    <citation type="journal article" date="2014" name="Int. J. Syst. Evol. Microbiol.">
        <title>Complete genome of a new Firmicutes species belonging to the dominant human colonic microbiota ('Ruminococcus bicirculans') reveals two chromosomes and a selective capacity to utilize plant glucans.</title>
        <authorList>
            <consortium name="NISC Comparative Sequencing Program"/>
            <person name="Wegmann U."/>
            <person name="Louis P."/>
            <person name="Goesmann A."/>
            <person name="Henrissat B."/>
            <person name="Duncan S.H."/>
            <person name="Flint H.J."/>
        </authorList>
    </citation>
    <scope>NUCLEOTIDE SEQUENCE</scope>
    <source>
        <strain evidence="7">NBRC 108216</strain>
    </source>
</reference>
<dbReference type="InterPro" id="IPR037232">
    <property type="entry name" value="NADH_quin_OxRdtase_su_C/D-like"/>
</dbReference>
<evidence type="ECO:0000256" key="5">
    <source>
        <dbReference type="RuleBase" id="RU003582"/>
    </source>
</evidence>
<dbReference type="HAMAP" id="MF_01357">
    <property type="entry name" value="NDH1_NuoC"/>
    <property type="match status" value="1"/>
</dbReference>
<organism evidence="7 8">
    <name type="scientific">Algimonas porphyrae</name>
    <dbReference type="NCBI Taxonomy" id="1128113"/>
    <lineage>
        <taxon>Bacteria</taxon>
        <taxon>Pseudomonadati</taxon>
        <taxon>Pseudomonadota</taxon>
        <taxon>Alphaproteobacteria</taxon>
        <taxon>Maricaulales</taxon>
        <taxon>Robiginitomaculaceae</taxon>
        <taxon>Algimonas</taxon>
    </lineage>
</organism>
<comment type="caution">
    <text evidence="7">The sequence shown here is derived from an EMBL/GenBank/DDBJ whole genome shotgun (WGS) entry which is preliminary data.</text>
</comment>
<comment type="catalytic activity">
    <reaction evidence="3 5">
        <text>a quinone + NADH + 5 H(+)(in) = a quinol + NAD(+) + 4 H(+)(out)</text>
        <dbReference type="Rhea" id="RHEA:57888"/>
        <dbReference type="ChEBI" id="CHEBI:15378"/>
        <dbReference type="ChEBI" id="CHEBI:24646"/>
        <dbReference type="ChEBI" id="CHEBI:57540"/>
        <dbReference type="ChEBI" id="CHEBI:57945"/>
        <dbReference type="ChEBI" id="CHEBI:132124"/>
    </reaction>
</comment>
<feature type="domain" description="NADH:ubiquinone oxidoreductase 30kDa subunit" evidence="6">
    <location>
        <begin position="36"/>
        <end position="157"/>
    </location>
</feature>
<evidence type="ECO:0000256" key="2">
    <source>
        <dbReference type="ARBA" id="ARBA00022448"/>
    </source>
</evidence>
<dbReference type="InterPro" id="IPR010218">
    <property type="entry name" value="NADH_DH_suC"/>
</dbReference>
<dbReference type="InterPro" id="IPR020396">
    <property type="entry name" value="NADH_UbQ_OxRdtase_CS"/>
</dbReference>
<dbReference type="Proteomes" id="UP001161390">
    <property type="component" value="Unassembled WGS sequence"/>
</dbReference>
<name>A0ABQ5V0R7_9PROT</name>
<dbReference type="PANTHER" id="PTHR10884">
    <property type="entry name" value="NADH DEHYDROGENASE UBIQUINONE IRON-SULFUR PROTEIN 3"/>
    <property type="match status" value="1"/>
</dbReference>
<accession>A0ABQ5V0R7</accession>
<keyword evidence="3" id="KW-0472">Membrane</keyword>